<dbReference type="Proteomes" id="UP001195483">
    <property type="component" value="Unassembled WGS sequence"/>
</dbReference>
<name>A0AAE0S121_9BIVA</name>
<accession>A0AAE0S121</accession>
<keyword evidence="3" id="KW-1185">Reference proteome</keyword>
<reference evidence="2" key="1">
    <citation type="journal article" date="2021" name="Genome Biol. Evol.">
        <title>A High-Quality Reference Genome for a Parasitic Bivalve with Doubly Uniparental Inheritance (Bivalvia: Unionida).</title>
        <authorList>
            <person name="Smith C.H."/>
        </authorList>
    </citation>
    <scope>NUCLEOTIDE SEQUENCE</scope>
    <source>
        <strain evidence="2">CHS0354</strain>
    </source>
</reference>
<evidence type="ECO:0000313" key="3">
    <source>
        <dbReference type="Proteomes" id="UP001195483"/>
    </source>
</evidence>
<feature type="region of interest" description="Disordered" evidence="1">
    <location>
        <begin position="1"/>
        <end position="22"/>
    </location>
</feature>
<proteinExistence type="predicted"/>
<protein>
    <submittedName>
        <fullName evidence="2">Uncharacterized protein</fullName>
    </submittedName>
</protein>
<evidence type="ECO:0000256" key="1">
    <source>
        <dbReference type="SAM" id="MobiDB-lite"/>
    </source>
</evidence>
<evidence type="ECO:0000313" key="2">
    <source>
        <dbReference type="EMBL" id="KAK3583144.1"/>
    </source>
</evidence>
<organism evidence="2 3">
    <name type="scientific">Potamilus streckersoni</name>
    <dbReference type="NCBI Taxonomy" id="2493646"/>
    <lineage>
        <taxon>Eukaryota</taxon>
        <taxon>Metazoa</taxon>
        <taxon>Spiralia</taxon>
        <taxon>Lophotrochozoa</taxon>
        <taxon>Mollusca</taxon>
        <taxon>Bivalvia</taxon>
        <taxon>Autobranchia</taxon>
        <taxon>Heteroconchia</taxon>
        <taxon>Palaeoheterodonta</taxon>
        <taxon>Unionida</taxon>
        <taxon>Unionoidea</taxon>
        <taxon>Unionidae</taxon>
        <taxon>Ambleminae</taxon>
        <taxon>Lampsilini</taxon>
        <taxon>Potamilus</taxon>
    </lineage>
</organism>
<dbReference type="EMBL" id="JAEAOA010001664">
    <property type="protein sequence ID" value="KAK3583144.1"/>
    <property type="molecule type" value="Genomic_DNA"/>
</dbReference>
<reference evidence="2" key="2">
    <citation type="journal article" date="2021" name="Genome Biol. Evol.">
        <title>Developing a high-quality reference genome for a parasitic bivalve with doubly uniparental inheritance (Bivalvia: Unionida).</title>
        <authorList>
            <person name="Smith C.H."/>
        </authorList>
    </citation>
    <scope>NUCLEOTIDE SEQUENCE</scope>
    <source>
        <strain evidence="2">CHS0354</strain>
        <tissue evidence="2">Mantle</tissue>
    </source>
</reference>
<sequence>MSSISHKKSTPTTTNNTLPKRKAHIQELVKQCSRDINRIRNLSGASWEWAVRTNKTLMTQYRSLIHANLDYGFQAYGITSAEKLRKPYSIQLKSTSNAQGVHKSTSKKEVREITGEPPCTSRRNEMMLGASLECQHIGPTTSPYKF</sequence>
<gene>
    <name evidence="2" type="ORF">CHS0354_027548</name>
</gene>
<dbReference type="AlphaFoldDB" id="A0AAE0S121"/>
<reference evidence="2" key="3">
    <citation type="submission" date="2023-05" db="EMBL/GenBank/DDBJ databases">
        <authorList>
            <person name="Smith C.H."/>
        </authorList>
    </citation>
    <scope>NUCLEOTIDE SEQUENCE</scope>
    <source>
        <strain evidence="2">CHS0354</strain>
        <tissue evidence="2">Mantle</tissue>
    </source>
</reference>
<comment type="caution">
    <text evidence="2">The sequence shown here is derived from an EMBL/GenBank/DDBJ whole genome shotgun (WGS) entry which is preliminary data.</text>
</comment>